<evidence type="ECO:0000256" key="4">
    <source>
        <dbReference type="RuleBase" id="RU003557"/>
    </source>
</evidence>
<dbReference type="InterPro" id="IPR020617">
    <property type="entry name" value="Thiolase_C"/>
</dbReference>
<keyword evidence="8" id="KW-1185">Reference proteome</keyword>
<dbReference type="PROSITE" id="PS00099">
    <property type="entry name" value="THIOLASE_3"/>
    <property type="match status" value="1"/>
</dbReference>
<evidence type="ECO:0000256" key="2">
    <source>
        <dbReference type="ARBA" id="ARBA00022679"/>
    </source>
</evidence>
<dbReference type="PROSITE" id="PS00737">
    <property type="entry name" value="THIOLASE_2"/>
    <property type="match status" value="1"/>
</dbReference>
<feature type="domain" description="Thiolase C-terminal" evidence="6">
    <location>
        <begin position="268"/>
        <end position="389"/>
    </location>
</feature>
<dbReference type="PANTHER" id="PTHR43365:SF1">
    <property type="entry name" value="ACETYL-COA C-ACYLTRANSFERASE"/>
    <property type="match status" value="1"/>
</dbReference>
<keyword evidence="2 4" id="KW-0808">Transferase</keyword>
<dbReference type="InterPro" id="IPR020613">
    <property type="entry name" value="Thiolase_CS"/>
</dbReference>
<organism evidence="7 8">
    <name type="scientific">Mycobacterium pinniadriaticum</name>
    <dbReference type="NCBI Taxonomy" id="2994102"/>
    <lineage>
        <taxon>Bacteria</taxon>
        <taxon>Bacillati</taxon>
        <taxon>Actinomycetota</taxon>
        <taxon>Actinomycetes</taxon>
        <taxon>Mycobacteriales</taxon>
        <taxon>Mycobacteriaceae</taxon>
        <taxon>Mycobacterium</taxon>
    </lineage>
</organism>
<feature type="domain" description="Thiolase N-terminal" evidence="5">
    <location>
        <begin position="4"/>
        <end position="258"/>
    </location>
</feature>
<evidence type="ECO:0000313" key="8">
    <source>
        <dbReference type="Proteomes" id="UP001300745"/>
    </source>
</evidence>
<protein>
    <submittedName>
        <fullName evidence="7">Acetyl-CoA C-acyltransferase</fullName>
        <ecNumber evidence="7">2.3.1.16</ecNumber>
    </submittedName>
</protein>
<evidence type="ECO:0000313" key="7">
    <source>
        <dbReference type="EMBL" id="MCX2941159.1"/>
    </source>
</evidence>
<evidence type="ECO:0000259" key="5">
    <source>
        <dbReference type="Pfam" id="PF00108"/>
    </source>
</evidence>
<dbReference type="SUPFAM" id="SSF53901">
    <property type="entry name" value="Thiolase-like"/>
    <property type="match status" value="2"/>
</dbReference>
<dbReference type="PANTHER" id="PTHR43365">
    <property type="entry name" value="BLR7806 PROTEIN"/>
    <property type="match status" value="1"/>
</dbReference>
<sequence length="390" mass="41084">MADVVILEAVRTPIGKRNGSLAKVESPDLLGDLLIGMFARTDLDPALVEQVIVGCVNQVGQQSGNIARNAWLGAGLPLTTGASTTHAQCGSSQQATTLAHALLRSELLEVAVAAGVESMSQVPMQASAVPEYGTGRNDRYKSWYEVTTQFEGAERIAERWGLDRSELDEFALASQERAATAISEGRFTEQVVPVTVPAGSESGHNDTRIFDRDECPRPSTLEGLASLKPTMAERTPALHTAGTSSQIADGASALLLSTSQRAQQLGIRPIARIVDTVLVGSDPVLMLTGPIPATEKLLRRNGLGIDDIDHFEVNEAFASVVLAWRASTGADIRRVNVNGGAIALGHPLGATGAMLITKTVHELARTGGRYGLITMCCGGGLGTGTIVERI</sequence>
<dbReference type="RefSeq" id="WP_266001059.1">
    <property type="nucleotide sequence ID" value="NZ_JAPJDN010000061.1"/>
</dbReference>
<comment type="caution">
    <text evidence="7">The sequence shown here is derived from an EMBL/GenBank/DDBJ whole genome shotgun (WGS) entry which is preliminary data.</text>
</comment>
<dbReference type="InterPro" id="IPR002155">
    <property type="entry name" value="Thiolase"/>
</dbReference>
<evidence type="ECO:0000256" key="1">
    <source>
        <dbReference type="ARBA" id="ARBA00010982"/>
    </source>
</evidence>
<dbReference type="NCBIfam" id="TIGR01930">
    <property type="entry name" value="AcCoA-C-Actrans"/>
    <property type="match status" value="1"/>
</dbReference>
<dbReference type="EMBL" id="JAPJDO010000061">
    <property type="protein sequence ID" value="MCX2941159.1"/>
    <property type="molecule type" value="Genomic_DNA"/>
</dbReference>
<dbReference type="InterPro" id="IPR020616">
    <property type="entry name" value="Thiolase_N"/>
</dbReference>
<dbReference type="InterPro" id="IPR020610">
    <property type="entry name" value="Thiolase_AS"/>
</dbReference>
<dbReference type="EC" id="2.3.1.16" evidence="7"/>
<comment type="similarity">
    <text evidence="1 4">Belongs to the thiolase-like superfamily. Thiolase family.</text>
</comment>
<dbReference type="Proteomes" id="UP001300745">
    <property type="component" value="Unassembled WGS sequence"/>
</dbReference>
<reference evidence="7 8" key="1">
    <citation type="submission" date="2022-11" db="EMBL/GenBank/DDBJ databases">
        <title>Mycobacterium sp. nov.</title>
        <authorList>
            <person name="Papic B."/>
            <person name="Spicic S."/>
            <person name="Duvnjak S."/>
        </authorList>
    </citation>
    <scope>NUCLEOTIDE SEQUENCE [LARGE SCALE GENOMIC DNA]</scope>
    <source>
        <strain evidence="7 8">CVI_P4</strain>
    </source>
</reference>
<dbReference type="Pfam" id="PF02803">
    <property type="entry name" value="Thiolase_C"/>
    <property type="match status" value="1"/>
</dbReference>
<dbReference type="InterPro" id="IPR016039">
    <property type="entry name" value="Thiolase-like"/>
</dbReference>
<evidence type="ECO:0000256" key="3">
    <source>
        <dbReference type="ARBA" id="ARBA00023315"/>
    </source>
</evidence>
<name>A0ABT3SNQ5_9MYCO</name>
<evidence type="ECO:0000259" key="6">
    <source>
        <dbReference type="Pfam" id="PF02803"/>
    </source>
</evidence>
<dbReference type="Pfam" id="PF00108">
    <property type="entry name" value="Thiolase_N"/>
    <property type="match status" value="1"/>
</dbReference>
<keyword evidence="3 4" id="KW-0012">Acyltransferase</keyword>
<dbReference type="CDD" id="cd00751">
    <property type="entry name" value="thiolase"/>
    <property type="match status" value="1"/>
</dbReference>
<accession>A0ABT3SNQ5</accession>
<gene>
    <name evidence="7" type="ORF">ORI27_31200</name>
</gene>
<dbReference type="Gene3D" id="3.40.47.10">
    <property type="match status" value="2"/>
</dbReference>
<dbReference type="GO" id="GO:0003988">
    <property type="term" value="F:acetyl-CoA C-acyltransferase activity"/>
    <property type="evidence" value="ECO:0007669"/>
    <property type="project" value="UniProtKB-EC"/>
</dbReference>
<dbReference type="PIRSF" id="PIRSF000429">
    <property type="entry name" value="Ac-CoA_Ac_transf"/>
    <property type="match status" value="1"/>
</dbReference>
<proteinExistence type="inferred from homology"/>